<keyword evidence="4 9" id="KW-0812">Transmembrane</keyword>
<dbReference type="PROSITE" id="PS50893">
    <property type="entry name" value="ABC_TRANSPORTER_2"/>
    <property type="match status" value="1"/>
</dbReference>
<keyword evidence="6" id="KW-0067">ATP-binding</keyword>
<organism evidence="12 13">
    <name type="scientific">Aggregatibacter segnis ATCC 33393</name>
    <dbReference type="NCBI Taxonomy" id="888057"/>
    <lineage>
        <taxon>Bacteria</taxon>
        <taxon>Pseudomonadati</taxon>
        <taxon>Pseudomonadota</taxon>
        <taxon>Gammaproteobacteria</taxon>
        <taxon>Pasteurellales</taxon>
        <taxon>Pasteurellaceae</taxon>
        <taxon>Aggregatibacter</taxon>
    </lineage>
</organism>
<gene>
    <name evidence="12" type="ORF">HMPREF9064_0423</name>
</gene>
<dbReference type="Gene3D" id="3.40.50.300">
    <property type="entry name" value="P-loop containing nucleotide triphosphate hydrolases"/>
    <property type="match status" value="1"/>
</dbReference>
<dbReference type="GO" id="GO:0016887">
    <property type="term" value="F:ATP hydrolysis activity"/>
    <property type="evidence" value="ECO:0007669"/>
    <property type="project" value="InterPro"/>
</dbReference>
<evidence type="ECO:0000259" key="11">
    <source>
        <dbReference type="PROSITE" id="PS50929"/>
    </source>
</evidence>
<dbReference type="PROSITE" id="PS50929">
    <property type="entry name" value="ABC_TM1F"/>
    <property type="match status" value="1"/>
</dbReference>
<keyword evidence="7 9" id="KW-1133">Transmembrane helix</keyword>
<dbReference type="GO" id="GO:0034040">
    <property type="term" value="F:ATPase-coupled lipid transmembrane transporter activity"/>
    <property type="evidence" value="ECO:0007669"/>
    <property type="project" value="TreeGrafter"/>
</dbReference>
<dbReference type="EMBL" id="AEPS01000002">
    <property type="protein sequence ID" value="EFU68550.1"/>
    <property type="molecule type" value="Genomic_DNA"/>
</dbReference>
<comment type="caution">
    <text evidence="12">The sequence shown here is derived from an EMBL/GenBank/DDBJ whole genome shotgun (WGS) entry which is preliminary data.</text>
</comment>
<proteinExistence type="predicted"/>
<dbReference type="SUPFAM" id="SSF90123">
    <property type="entry name" value="ABC transporter transmembrane region"/>
    <property type="match status" value="1"/>
</dbReference>
<keyword evidence="8 9" id="KW-0472">Membrane</keyword>
<feature type="domain" description="ABC transporter" evidence="10">
    <location>
        <begin position="357"/>
        <end position="591"/>
    </location>
</feature>
<dbReference type="RefSeq" id="WP_006717226.1">
    <property type="nucleotide sequence ID" value="NZ_GL622200.1"/>
</dbReference>
<dbReference type="InterPro" id="IPR003439">
    <property type="entry name" value="ABC_transporter-like_ATP-bd"/>
</dbReference>
<evidence type="ECO:0000256" key="1">
    <source>
        <dbReference type="ARBA" id="ARBA00004651"/>
    </source>
</evidence>
<dbReference type="InterPro" id="IPR039421">
    <property type="entry name" value="Type_1_exporter"/>
</dbReference>
<evidence type="ECO:0000259" key="10">
    <source>
        <dbReference type="PROSITE" id="PS50893"/>
    </source>
</evidence>
<dbReference type="HOGENOM" id="CLU_000604_84_9_6"/>
<dbReference type="PROSITE" id="PS00211">
    <property type="entry name" value="ABC_TRANSPORTER_1"/>
    <property type="match status" value="1"/>
</dbReference>
<dbReference type="Pfam" id="PF00664">
    <property type="entry name" value="ABC_membrane"/>
    <property type="match status" value="1"/>
</dbReference>
<dbReference type="PANTHER" id="PTHR24221:SF397">
    <property type="entry name" value="ABC TRANSPORTER, ATP-BINDING TRANSMEMBRANE PROTEIN"/>
    <property type="match status" value="1"/>
</dbReference>
<feature type="transmembrane region" description="Helical" evidence="9">
    <location>
        <begin position="181"/>
        <end position="200"/>
    </location>
</feature>
<dbReference type="InterPro" id="IPR011527">
    <property type="entry name" value="ABC1_TM_dom"/>
</dbReference>
<feature type="transmembrane region" description="Helical" evidence="9">
    <location>
        <begin position="154"/>
        <end position="175"/>
    </location>
</feature>
<feature type="transmembrane region" description="Helical" evidence="9">
    <location>
        <begin position="45"/>
        <end position="67"/>
    </location>
</feature>
<feature type="transmembrane region" description="Helical" evidence="9">
    <location>
        <begin position="268"/>
        <end position="291"/>
    </location>
</feature>
<dbReference type="PANTHER" id="PTHR24221">
    <property type="entry name" value="ATP-BINDING CASSETTE SUB-FAMILY B"/>
    <property type="match status" value="1"/>
</dbReference>
<evidence type="ECO:0000256" key="6">
    <source>
        <dbReference type="ARBA" id="ARBA00022840"/>
    </source>
</evidence>
<dbReference type="InterPro" id="IPR003593">
    <property type="entry name" value="AAA+_ATPase"/>
</dbReference>
<keyword evidence="5" id="KW-0547">Nucleotide-binding</keyword>
<dbReference type="FunFam" id="3.40.50.300:FF:000287">
    <property type="entry name" value="Multidrug ABC transporter ATP-binding protein"/>
    <property type="match status" value="1"/>
</dbReference>
<dbReference type="SMART" id="SM00382">
    <property type="entry name" value="AAA"/>
    <property type="match status" value="1"/>
</dbReference>
<dbReference type="Gene3D" id="1.20.1560.10">
    <property type="entry name" value="ABC transporter type 1, transmembrane domain"/>
    <property type="match status" value="1"/>
</dbReference>
<evidence type="ECO:0000313" key="12">
    <source>
        <dbReference type="EMBL" id="EFU68550.1"/>
    </source>
</evidence>
<accession>E6KW91</accession>
<keyword evidence="13" id="KW-1185">Reference proteome</keyword>
<evidence type="ECO:0000256" key="5">
    <source>
        <dbReference type="ARBA" id="ARBA00022741"/>
    </source>
</evidence>
<feature type="transmembrane region" description="Helical" evidence="9">
    <location>
        <begin position="297"/>
        <end position="318"/>
    </location>
</feature>
<dbReference type="InterPro" id="IPR017871">
    <property type="entry name" value="ABC_transporter-like_CS"/>
</dbReference>
<reference evidence="12 13" key="1">
    <citation type="submission" date="2010-12" db="EMBL/GenBank/DDBJ databases">
        <authorList>
            <person name="Muzny D."/>
            <person name="Qin X."/>
            <person name="Deng J."/>
            <person name="Jiang H."/>
            <person name="Liu Y."/>
            <person name="Qu J."/>
            <person name="Song X.-Z."/>
            <person name="Zhang L."/>
            <person name="Thornton R."/>
            <person name="Coyle M."/>
            <person name="Francisco L."/>
            <person name="Jackson L."/>
            <person name="Javaid M."/>
            <person name="Korchina V."/>
            <person name="Kovar C."/>
            <person name="Mata R."/>
            <person name="Mathew T."/>
            <person name="Ngo R."/>
            <person name="Nguyen L."/>
            <person name="Nguyen N."/>
            <person name="Okwuonu G."/>
            <person name="Ongeri F."/>
            <person name="Pham C."/>
            <person name="Simmons D."/>
            <person name="Wilczek-Boney K."/>
            <person name="Hale W."/>
            <person name="Jakkamsetti A."/>
            <person name="Pham P."/>
            <person name="Ruth R."/>
            <person name="San Lucas F."/>
            <person name="Warren J."/>
            <person name="Zhang J."/>
            <person name="Zhao Z."/>
            <person name="Zhou C."/>
            <person name="Zhu D."/>
            <person name="Lee S."/>
            <person name="Bess C."/>
            <person name="Blankenburg K."/>
            <person name="Forbes L."/>
            <person name="Fu Q."/>
            <person name="Gubbala S."/>
            <person name="Hirani K."/>
            <person name="Jayaseelan J.C."/>
            <person name="Lara F."/>
            <person name="Munidasa M."/>
            <person name="Palculict T."/>
            <person name="Patil S."/>
            <person name="Pu L.-L."/>
            <person name="Saada N."/>
            <person name="Tang L."/>
            <person name="Weissenberger G."/>
            <person name="Zhu Y."/>
            <person name="Hemphill L."/>
            <person name="Shang Y."/>
            <person name="Youmans B."/>
            <person name="Ayvaz T."/>
            <person name="Ross M."/>
            <person name="Santibanez J."/>
            <person name="Aqrawi P."/>
            <person name="Gross S."/>
            <person name="Joshi V."/>
            <person name="Fowler G."/>
            <person name="Nazareth L."/>
            <person name="Reid J."/>
            <person name="Worley K."/>
            <person name="Petrosino J."/>
            <person name="Highlander S."/>
            <person name="Gibbs R."/>
        </authorList>
    </citation>
    <scope>NUCLEOTIDE SEQUENCE [LARGE SCALE GENOMIC DNA]</scope>
    <source>
        <strain evidence="12 13">ATCC 33393</strain>
    </source>
</reference>
<evidence type="ECO:0000256" key="3">
    <source>
        <dbReference type="ARBA" id="ARBA00022475"/>
    </source>
</evidence>
<feature type="domain" description="ABC transmembrane type-1" evidence="11">
    <location>
        <begin position="44"/>
        <end position="325"/>
    </location>
</feature>
<dbReference type="GO" id="GO:0140359">
    <property type="term" value="F:ABC-type transporter activity"/>
    <property type="evidence" value="ECO:0007669"/>
    <property type="project" value="InterPro"/>
</dbReference>
<dbReference type="InterPro" id="IPR036640">
    <property type="entry name" value="ABC1_TM_sf"/>
</dbReference>
<protein>
    <submittedName>
        <fullName evidence="12">ABC superfamily ATP binding cassette transporter, membrane protein</fullName>
    </submittedName>
</protein>
<feature type="transmembrane region" description="Helical" evidence="9">
    <location>
        <begin position="79"/>
        <end position="100"/>
    </location>
</feature>
<evidence type="ECO:0000256" key="2">
    <source>
        <dbReference type="ARBA" id="ARBA00022448"/>
    </source>
</evidence>
<dbReference type="GO" id="GO:0005886">
    <property type="term" value="C:plasma membrane"/>
    <property type="evidence" value="ECO:0007669"/>
    <property type="project" value="UniProtKB-SubCell"/>
</dbReference>
<dbReference type="GO" id="GO:0005524">
    <property type="term" value="F:ATP binding"/>
    <property type="evidence" value="ECO:0007669"/>
    <property type="project" value="UniProtKB-KW"/>
</dbReference>
<dbReference type="Proteomes" id="UP000032871">
    <property type="component" value="Unassembled WGS sequence"/>
</dbReference>
<evidence type="ECO:0000313" key="13">
    <source>
        <dbReference type="Proteomes" id="UP000032871"/>
    </source>
</evidence>
<keyword evidence="3" id="KW-1003">Cell membrane</keyword>
<sequence length="598" mass="67063">MDDTLENVMQSYFNPETQRVKSLWQTYHALFAAAQQQQSAFLRCLAFAALSATLFGVAIGLLYPLLLALEQTEAGQSAVIFWSVLCGVLLIVSLLFRIWAEYYDTKGDSFLATYQLRRQLGEKLRRVSLAVLSGFRAGELSAVAIQSINEATNYAFSLISILIYGIVTPVSAALCLCFFDYRFGLLIFIIFPLIVPLYLWRRKAFRRGFSILAEANQRLKGETIEFVQGLEILKSTGQTENKQHIFNRVIEDVANIQRIGTKKGERPNLIITSSIQFSLIAVLIVGTFWVISGSAHWVLLATVLILIARISDVLNFFVQMSSLLEIFVISCEKFEKLMALPELAENHGSRLPTDYRIRYEHVRFGYNAEKTILNDINLDIKPNSLNAFVGTSGCGKTTLLRLLLRYADPQSGQITIGGVDIRDISQEQLMRLISVVFQDVYLFQDSVLNNIRMAKPNATDEEVIHACKLAQCHDFIQALPQGYQTQVNEIGSNFSGGEKQRLAIARAILKDAPILILDEPTASLDTRNELAVQKALDQLVKDKTVLIIAHRLSTIVGAHCIYVLENGNIAEQGTHQTLLEQKGRYAAFWQCQQGNITY</sequence>
<evidence type="ECO:0000256" key="8">
    <source>
        <dbReference type="ARBA" id="ARBA00023136"/>
    </source>
</evidence>
<dbReference type="Pfam" id="PF00005">
    <property type="entry name" value="ABC_tran"/>
    <property type="match status" value="1"/>
</dbReference>
<evidence type="ECO:0000256" key="9">
    <source>
        <dbReference type="SAM" id="Phobius"/>
    </source>
</evidence>
<dbReference type="InterPro" id="IPR027417">
    <property type="entry name" value="P-loop_NTPase"/>
</dbReference>
<evidence type="ECO:0000256" key="4">
    <source>
        <dbReference type="ARBA" id="ARBA00022692"/>
    </source>
</evidence>
<evidence type="ECO:0000256" key="7">
    <source>
        <dbReference type="ARBA" id="ARBA00022989"/>
    </source>
</evidence>
<dbReference type="GeneID" id="60799821"/>
<comment type="subcellular location">
    <subcellularLocation>
        <location evidence="1">Cell membrane</location>
        <topology evidence="1">Multi-pass membrane protein</topology>
    </subcellularLocation>
</comment>
<name>E6KW91_9PAST</name>
<dbReference type="AlphaFoldDB" id="E6KW91"/>
<keyword evidence="2" id="KW-0813">Transport</keyword>
<dbReference type="SUPFAM" id="SSF52540">
    <property type="entry name" value="P-loop containing nucleoside triphosphate hydrolases"/>
    <property type="match status" value="1"/>
</dbReference>